<keyword evidence="4" id="KW-1185">Reference proteome</keyword>
<dbReference type="InterPro" id="IPR011006">
    <property type="entry name" value="CheY-like_superfamily"/>
</dbReference>
<keyword evidence="1" id="KW-0547">Nucleotide-binding</keyword>
<dbReference type="PANTHER" id="PTHR43384:SF6">
    <property type="entry name" value="SEPTUM SITE-DETERMINING PROTEIN MIND HOMOLOG, CHLOROPLASTIC"/>
    <property type="match status" value="1"/>
</dbReference>
<organism evidence="3 4">
    <name type="scientific">Halodurantibacterium flavum</name>
    <dbReference type="NCBI Taxonomy" id="1382802"/>
    <lineage>
        <taxon>Bacteria</taxon>
        <taxon>Pseudomonadati</taxon>
        <taxon>Pseudomonadota</taxon>
        <taxon>Alphaproteobacteria</taxon>
        <taxon>Rhodobacterales</taxon>
        <taxon>Paracoccaceae</taxon>
        <taxon>Halodurantibacterium</taxon>
    </lineage>
</organism>
<dbReference type="Gene3D" id="3.40.50.300">
    <property type="entry name" value="P-loop containing nucleotide triphosphate hydrolases"/>
    <property type="match status" value="1"/>
</dbReference>
<reference evidence="4" key="1">
    <citation type="journal article" date="2019" name="Int. J. Syst. Evol. Microbiol.">
        <title>The Global Catalogue of Microorganisms (GCM) 10K type strain sequencing project: providing services to taxonomists for standard genome sequencing and annotation.</title>
        <authorList>
            <consortium name="The Broad Institute Genomics Platform"/>
            <consortium name="The Broad Institute Genome Sequencing Center for Infectious Disease"/>
            <person name="Wu L."/>
            <person name="Ma J."/>
        </authorList>
    </citation>
    <scope>NUCLEOTIDE SEQUENCE [LARGE SCALE GENOMIC DNA]</scope>
    <source>
        <strain evidence="4">CGMCC 4.7242</strain>
    </source>
</reference>
<sequence>MGRPIETIHLPRADITAYWATPETGAFLDRARVDRRFASTTIEVHPGGIEAAIRSCAAARSPDLLILEAPQADEGFLADLERLAEHCLPHTRVIVLGAANEVGVFRAFVAHGVSDYLALPVTVPDLALACGRALPTDGAGRQGRIVACLGVRGGAGASSVTQTLAGLIAEDLTLETLLADLDTAGGSLGLALGVEGQQNATVEAMKNAERLDQALFDRLAARPHPRLAVLSGHPDLEIGTATLASLMPAFAATCRRYFPMTLLDLPRGWDGLTRSAVGLADAVLLVATPDLTSLRNARLLLAQLAALRPDDEPPHIVLNQIGLPQQEQIAPARFAEALGKPLSARLGFNPRSLPGETCKIADRRLREALLPLATSLCGAQMRSQPAPRQGLGRLVARLLPVG</sequence>
<dbReference type="InterPro" id="IPR050625">
    <property type="entry name" value="ParA/MinD_ATPase"/>
</dbReference>
<dbReference type="PANTHER" id="PTHR43384">
    <property type="entry name" value="SEPTUM SITE-DETERMINING PROTEIN MIND HOMOLOG, CHLOROPLASTIC-RELATED"/>
    <property type="match status" value="1"/>
</dbReference>
<evidence type="ECO:0000313" key="4">
    <source>
        <dbReference type="Proteomes" id="UP001597353"/>
    </source>
</evidence>
<dbReference type="SUPFAM" id="SSF52172">
    <property type="entry name" value="CheY-like"/>
    <property type="match status" value="1"/>
</dbReference>
<dbReference type="Pfam" id="PF06564">
    <property type="entry name" value="CBP_BcsQ"/>
    <property type="match status" value="1"/>
</dbReference>
<dbReference type="Gene3D" id="3.40.50.2300">
    <property type="match status" value="1"/>
</dbReference>
<dbReference type="InterPro" id="IPR027417">
    <property type="entry name" value="P-loop_NTPase"/>
</dbReference>
<dbReference type="InterPro" id="IPR017746">
    <property type="entry name" value="Cellulose_synthase_operon_BcsQ"/>
</dbReference>
<comment type="caution">
    <text evidence="3">The sequence shown here is derived from an EMBL/GenBank/DDBJ whole genome shotgun (WGS) entry which is preliminary data.</text>
</comment>
<gene>
    <name evidence="3" type="ORF">ACFSGJ_12530</name>
</gene>
<proteinExistence type="predicted"/>
<evidence type="ECO:0000256" key="2">
    <source>
        <dbReference type="ARBA" id="ARBA00022840"/>
    </source>
</evidence>
<accession>A0ABW4S8E1</accession>
<name>A0ABW4S8E1_9RHOB</name>
<dbReference type="EMBL" id="JBHUGH010000009">
    <property type="protein sequence ID" value="MFD1913039.1"/>
    <property type="molecule type" value="Genomic_DNA"/>
</dbReference>
<dbReference type="Proteomes" id="UP001597353">
    <property type="component" value="Unassembled WGS sequence"/>
</dbReference>
<protein>
    <submittedName>
        <fullName evidence="3">CpaE family protein</fullName>
    </submittedName>
</protein>
<dbReference type="RefSeq" id="WP_390262223.1">
    <property type="nucleotide sequence ID" value="NZ_JBHUGH010000009.1"/>
</dbReference>
<keyword evidence="2" id="KW-0067">ATP-binding</keyword>
<dbReference type="SUPFAM" id="SSF52540">
    <property type="entry name" value="P-loop containing nucleoside triphosphate hydrolases"/>
    <property type="match status" value="1"/>
</dbReference>
<evidence type="ECO:0000313" key="3">
    <source>
        <dbReference type="EMBL" id="MFD1913039.1"/>
    </source>
</evidence>
<evidence type="ECO:0000256" key="1">
    <source>
        <dbReference type="ARBA" id="ARBA00022741"/>
    </source>
</evidence>